<gene>
    <name evidence="5" type="ORF">SAMN06295879_0458</name>
</gene>
<dbReference type="SUPFAM" id="SSF53756">
    <property type="entry name" value="UDP-Glycosyltransferase/glycogen phosphorylase"/>
    <property type="match status" value="1"/>
</dbReference>
<evidence type="ECO:0000313" key="6">
    <source>
        <dbReference type="Proteomes" id="UP000189735"/>
    </source>
</evidence>
<dbReference type="PANTHER" id="PTHR45947:SF3">
    <property type="entry name" value="SULFOQUINOVOSYL TRANSFERASE SQD2"/>
    <property type="match status" value="1"/>
</dbReference>
<dbReference type="Proteomes" id="UP000189735">
    <property type="component" value="Unassembled WGS sequence"/>
</dbReference>
<evidence type="ECO:0000256" key="1">
    <source>
        <dbReference type="ARBA" id="ARBA00021292"/>
    </source>
</evidence>
<evidence type="ECO:0000256" key="2">
    <source>
        <dbReference type="ARBA" id="ARBA00022676"/>
    </source>
</evidence>
<dbReference type="CDD" id="cd03794">
    <property type="entry name" value="GT4_WbuB-like"/>
    <property type="match status" value="1"/>
</dbReference>
<keyword evidence="3 5" id="KW-0808">Transferase</keyword>
<evidence type="ECO:0000256" key="3">
    <source>
        <dbReference type="ARBA" id="ARBA00022679"/>
    </source>
</evidence>
<dbReference type="InterPro" id="IPR028098">
    <property type="entry name" value="Glyco_trans_4-like_N"/>
</dbReference>
<dbReference type="GO" id="GO:0016758">
    <property type="term" value="F:hexosyltransferase activity"/>
    <property type="evidence" value="ECO:0007669"/>
    <property type="project" value="TreeGrafter"/>
</dbReference>
<proteinExistence type="predicted"/>
<dbReference type="AlphaFoldDB" id="A0A1T4WY44"/>
<dbReference type="Gene3D" id="3.40.50.2000">
    <property type="entry name" value="Glycogen Phosphorylase B"/>
    <property type="match status" value="2"/>
</dbReference>
<organism evidence="5 6">
    <name type="scientific">Agreia bicolorata</name>
    <dbReference type="NCBI Taxonomy" id="110935"/>
    <lineage>
        <taxon>Bacteria</taxon>
        <taxon>Bacillati</taxon>
        <taxon>Actinomycetota</taxon>
        <taxon>Actinomycetes</taxon>
        <taxon>Micrococcales</taxon>
        <taxon>Microbacteriaceae</taxon>
        <taxon>Agreia</taxon>
    </lineage>
</organism>
<dbReference type="EMBL" id="FUYG01000001">
    <property type="protein sequence ID" value="SKA82272.1"/>
    <property type="molecule type" value="Genomic_DNA"/>
</dbReference>
<dbReference type="PANTHER" id="PTHR45947">
    <property type="entry name" value="SULFOQUINOVOSYL TRANSFERASE SQD2"/>
    <property type="match status" value="1"/>
</dbReference>
<name>A0A1T4WY44_9MICO</name>
<sequence>MVGLNYSPEPTGIAPYTTSLANGLADRGHCVVVKTTHPHYPDWRIRSGYGRWSQSENLAGVHVQRLLHYVPQQPSSLRRVLSELSFGVRAVCSRWGSPDLVILVSPALFSSAVAAVKMRMMLRSVPHVVWVQDIYGLGVAETGAGGGRLAKLISSLESMVLRSASGVAVIHDRFAEHVEKRLRVQSSRVRVVRNWTHLEELDLPPRETTRLSLGWGTDLMVALHAGNMGVKQGLENVVRAARLAEERGDNVRFVLLGKGNQRDKIELLARGLKNIQFIDPLPDLEYQATMAAADALIVNEKPGLAEMAVPSKLTSYFSTGLPIIAATDLGSVTAGEVETSGGGIRVDAGDPTALLDAVVRLGNNPDEGQAMGARGLQFRISVLAESAAITNFDSWISSLAASRRPEPTP</sequence>
<accession>A0A1T4WY44</accession>
<dbReference type="GO" id="GO:1901137">
    <property type="term" value="P:carbohydrate derivative biosynthetic process"/>
    <property type="evidence" value="ECO:0007669"/>
    <property type="project" value="UniProtKB-ARBA"/>
</dbReference>
<reference evidence="6" key="1">
    <citation type="submission" date="2017-02" db="EMBL/GenBank/DDBJ databases">
        <authorList>
            <person name="Varghese N."/>
            <person name="Submissions S."/>
        </authorList>
    </citation>
    <scope>NUCLEOTIDE SEQUENCE [LARGE SCALE GENOMIC DNA]</scope>
    <source>
        <strain evidence="6">VKM Ac-2052</strain>
    </source>
</reference>
<dbReference type="InterPro" id="IPR050194">
    <property type="entry name" value="Glycosyltransferase_grp1"/>
</dbReference>
<dbReference type="Pfam" id="PF13692">
    <property type="entry name" value="Glyco_trans_1_4"/>
    <property type="match status" value="1"/>
</dbReference>
<evidence type="ECO:0000313" key="5">
    <source>
        <dbReference type="EMBL" id="SKA82272.1"/>
    </source>
</evidence>
<dbReference type="Pfam" id="PF13579">
    <property type="entry name" value="Glyco_trans_4_4"/>
    <property type="match status" value="1"/>
</dbReference>
<evidence type="ECO:0000259" key="4">
    <source>
        <dbReference type="Pfam" id="PF13579"/>
    </source>
</evidence>
<protein>
    <recommendedName>
        <fullName evidence="1">D-inositol 3-phosphate glycosyltransferase</fullName>
    </recommendedName>
</protein>
<keyword evidence="2" id="KW-0328">Glycosyltransferase</keyword>
<feature type="domain" description="Glycosyltransferase subfamily 4-like N-terminal" evidence="4">
    <location>
        <begin position="11"/>
        <end position="195"/>
    </location>
</feature>